<reference evidence="1 4" key="2">
    <citation type="submission" date="2019-12" db="EMBL/GenBank/DDBJ databases">
        <title>Complete genome sequence of Leuconostoc lactis strain AVN1 provides insights into metabolic potential.</title>
        <authorList>
            <person name="Besrour N."/>
            <person name="Najjari A."/>
            <person name="Fhoula I."/>
            <person name="Jaballah S."/>
            <person name="Klibi N."/>
            <person name="Ouzari H.I."/>
        </authorList>
    </citation>
    <scope>NUCLEOTIDE SEQUENCE [LARGE SCALE GENOMIC DNA]</scope>
    <source>
        <strain evidence="1 4">AVN1</strain>
    </source>
</reference>
<dbReference type="InterPro" id="IPR036412">
    <property type="entry name" value="HAD-like_sf"/>
</dbReference>
<dbReference type="Gene3D" id="3.30.1240.10">
    <property type="match status" value="1"/>
</dbReference>
<dbReference type="GO" id="GO:0000287">
    <property type="term" value="F:magnesium ion binding"/>
    <property type="evidence" value="ECO:0007669"/>
    <property type="project" value="TreeGrafter"/>
</dbReference>
<dbReference type="NCBIfam" id="TIGR00099">
    <property type="entry name" value="Cof-subfamily"/>
    <property type="match status" value="1"/>
</dbReference>
<sequence>MTIKMIASDMDGTFLTANDAYNRHRFERVLDQLQEKDVRFVAASGRQVKNLQQLFAPTIAKGYEINFVGSNGAMVATPDEQLYSVHLSPAQLHQVIEWNAKNPESAENIIIMTGDKATYVSNHATGPVADMVFQFYPNVKQVEKLMEVDDHILEVTFVWPNDEVQQHVAELRQVFGDELHATGSGFGSVDVLGKGVDKATGLQVLQDYYDILDREVMTFGDNGNDLEMLQKYEHGYVMPNAEPFMLQAVDKRALNTNVNDGVLATIEDYFGLASTS</sequence>
<reference evidence="2 3" key="1">
    <citation type="submission" date="2019-06" db="EMBL/GenBank/DDBJ databases">
        <title>Genome analyses of bacteria isolated from kimchi.</title>
        <authorList>
            <person name="Lee S."/>
            <person name="Ahn S."/>
            <person name="Roh S."/>
        </authorList>
    </citation>
    <scope>NUCLEOTIDE SEQUENCE [LARGE SCALE GENOMIC DNA]</scope>
    <source>
        <strain evidence="2 3">CBA3625</strain>
    </source>
</reference>
<dbReference type="InterPro" id="IPR000150">
    <property type="entry name" value="Cof"/>
</dbReference>
<dbReference type="Pfam" id="PF08282">
    <property type="entry name" value="Hydrolase_3"/>
    <property type="match status" value="1"/>
</dbReference>
<dbReference type="GO" id="GO:0016791">
    <property type="term" value="F:phosphatase activity"/>
    <property type="evidence" value="ECO:0007669"/>
    <property type="project" value="TreeGrafter"/>
</dbReference>
<gene>
    <name evidence="2" type="ORF">FGL83_04770</name>
    <name evidence="1" type="ORF">GQS40_10695</name>
</gene>
<dbReference type="SFLD" id="SFLDG01140">
    <property type="entry name" value="C2.B:_Phosphomannomutase_and_P"/>
    <property type="match status" value="1"/>
</dbReference>
<dbReference type="PANTHER" id="PTHR10000">
    <property type="entry name" value="PHOSPHOSERINE PHOSPHATASE"/>
    <property type="match status" value="1"/>
</dbReference>
<dbReference type="EMBL" id="CP042387">
    <property type="protein sequence ID" value="QEA44015.1"/>
    <property type="molecule type" value="Genomic_DNA"/>
</dbReference>
<organism evidence="1 4">
    <name type="scientific">Leuconostoc lactis</name>
    <dbReference type="NCBI Taxonomy" id="1246"/>
    <lineage>
        <taxon>Bacteria</taxon>
        <taxon>Bacillati</taxon>
        <taxon>Bacillota</taxon>
        <taxon>Bacilli</taxon>
        <taxon>Lactobacillales</taxon>
        <taxon>Lactobacillaceae</taxon>
        <taxon>Leuconostoc</taxon>
    </lineage>
</organism>
<dbReference type="EMBL" id="WSZI01000017">
    <property type="protein sequence ID" value="MWN21607.1"/>
    <property type="molecule type" value="Genomic_DNA"/>
</dbReference>
<dbReference type="GO" id="GO:0005829">
    <property type="term" value="C:cytosol"/>
    <property type="evidence" value="ECO:0007669"/>
    <property type="project" value="TreeGrafter"/>
</dbReference>
<dbReference type="RefSeq" id="WP_029509533.1">
    <property type="nucleotide sequence ID" value="NZ_CP016598.1"/>
</dbReference>
<dbReference type="AlphaFoldDB" id="A0A1B2A1I1"/>
<dbReference type="KEGG" id="llf:BCR17_05375"/>
<dbReference type="Gene3D" id="3.40.50.1000">
    <property type="entry name" value="HAD superfamily/HAD-like"/>
    <property type="match status" value="1"/>
</dbReference>
<name>A0A1B2A1I1_LEULA</name>
<dbReference type="NCBIfam" id="TIGR01484">
    <property type="entry name" value="HAD-SF-IIB"/>
    <property type="match status" value="1"/>
</dbReference>
<evidence type="ECO:0000313" key="1">
    <source>
        <dbReference type="EMBL" id="MWN21607.1"/>
    </source>
</evidence>
<evidence type="ECO:0000313" key="4">
    <source>
        <dbReference type="Proteomes" id="UP000478636"/>
    </source>
</evidence>
<keyword evidence="3" id="KW-1185">Reference proteome</keyword>
<dbReference type="CDD" id="cd07518">
    <property type="entry name" value="HAD_YbiV-Like"/>
    <property type="match status" value="1"/>
</dbReference>
<dbReference type="PANTHER" id="PTHR10000:SF53">
    <property type="entry name" value="5-AMINO-6-(5-PHOSPHO-D-RIBITYLAMINO)URACIL PHOSPHATASE YBJI-RELATED"/>
    <property type="match status" value="1"/>
</dbReference>
<protein>
    <submittedName>
        <fullName evidence="1">Cof-type HAD-IIB family hydrolase</fullName>
    </submittedName>
    <submittedName>
        <fullName evidence="2">HAD family hydrolase</fullName>
    </submittedName>
</protein>
<dbReference type="InterPro" id="IPR006379">
    <property type="entry name" value="HAD-SF_hydro_IIB"/>
</dbReference>
<evidence type="ECO:0000313" key="2">
    <source>
        <dbReference type="EMBL" id="QEA44015.1"/>
    </source>
</evidence>
<dbReference type="SUPFAM" id="SSF56784">
    <property type="entry name" value="HAD-like"/>
    <property type="match status" value="1"/>
</dbReference>
<dbReference type="STRING" id="1246.BCR17_05375"/>
<dbReference type="InterPro" id="IPR023214">
    <property type="entry name" value="HAD_sf"/>
</dbReference>
<accession>A0A1B2A1I1</accession>
<dbReference type="Proteomes" id="UP000478636">
    <property type="component" value="Unassembled WGS sequence"/>
</dbReference>
<dbReference type="SFLD" id="SFLDS00003">
    <property type="entry name" value="Haloacid_Dehalogenase"/>
    <property type="match status" value="1"/>
</dbReference>
<proteinExistence type="predicted"/>
<evidence type="ECO:0000313" key="3">
    <source>
        <dbReference type="Proteomes" id="UP000321298"/>
    </source>
</evidence>
<keyword evidence="1" id="KW-0378">Hydrolase</keyword>
<dbReference type="Proteomes" id="UP000321298">
    <property type="component" value="Chromosome"/>
</dbReference>
<dbReference type="GeneID" id="66531499"/>